<organism evidence="2 3">
    <name type="scientific">Liparis tanakae</name>
    <name type="common">Tanaka's snailfish</name>
    <dbReference type="NCBI Taxonomy" id="230148"/>
    <lineage>
        <taxon>Eukaryota</taxon>
        <taxon>Metazoa</taxon>
        <taxon>Chordata</taxon>
        <taxon>Craniata</taxon>
        <taxon>Vertebrata</taxon>
        <taxon>Euteleostomi</taxon>
        <taxon>Actinopterygii</taxon>
        <taxon>Neopterygii</taxon>
        <taxon>Teleostei</taxon>
        <taxon>Neoteleostei</taxon>
        <taxon>Acanthomorphata</taxon>
        <taxon>Eupercaria</taxon>
        <taxon>Perciformes</taxon>
        <taxon>Cottioidei</taxon>
        <taxon>Cottales</taxon>
        <taxon>Liparidae</taxon>
        <taxon>Liparis</taxon>
    </lineage>
</organism>
<proteinExistence type="predicted"/>
<evidence type="ECO:0000256" key="1">
    <source>
        <dbReference type="SAM" id="MobiDB-lite"/>
    </source>
</evidence>
<protein>
    <submittedName>
        <fullName evidence="2">Uncharacterized protein</fullName>
    </submittedName>
</protein>
<gene>
    <name evidence="2" type="ORF">EYF80_011013</name>
</gene>
<accession>A0A4Z2INT7</accession>
<reference evidence="2 3" key="1">
    <citation type="submission" date="2019-03" db="EMBL/GenBank/DDBJ databases">
        <title>First draft genome of Liparis tanakae, snailfish: a comprehensive survey of snailfish specific genes.</title>
        <authorList>
            <person name="Kim W."/>
            <person name="Song I."/>
            <person name="Jeong J.-H."/>
            <person name="Kim D."/>
            <person name="Kim S."/>
            <person name="Ryu S."/>
            <person name="Song J.Y."/>
            <person name="Lee S.K."/>
        </authorList>
    </citation>
    <scope>NUCLEOTIDE SEQUENCE [LARGE SCALE GENOMIC DNA]</scope>
    <source>
        <tissue evidence="2">Muscle</tissue>
    </source>
</reference>
<keyword evidence="3" id="KW-1185">Reference proteome</keyword>
<feature type="region of interest" description="Disordered" evidence="1">
    <location>
        <begin position="94"/>
        <end position="138"/>
    </location>
</feature>
<comment type="caution">
    <text evidence="2">The sequence shown here is derived from an EMBL/GenBank/DDBJ whole genome shotgun (WGS) entry which is preliminary data.</text>
</comment>
<dbReference type="AlphaFoldDB" id="A0A4Z2INT7"/>
<evidence type="ECO:0000313" key="3">
    <source>
        <dbReference type="Proteomes" id="UP000314294"/>
    </source>
</evidence>
<dbReference type="Proteomes" id="UP000314294">
    <property type="component" value="Unassembled WGS sequence"/>
</dbReference>
<sequence>MAINPQQVHIIKLAPGLPMADSTNWGPQSLVERNTNRVDGQICVLKGVFKASSVPSDEHHQTSYYNDHQCQNFDHHKEHLHRHCKANIEAVQGGERHNRNRSHALHQQHRGRAVGVEDSHGVLSETQRDAGNASRSHK</sequence>
<evidence type="ECO:0000313" key="2">
    <source>
        <dbReference type="EMBL" id="TNN78843.1"/>
    </source>
</evidence>
<dbReference type="EMBL" id="SRLO01000070">
    <property type="protein sequence ID" value="TNN78843.1"/>
    <property type="molecule type" value="Genomic_DNA"/>
</dbReference>
<name>A0A4Z2INT7_9TELE</name>
<feature type="compositionally biased region" description="Basic residues" evidence="1">
    <location>
        <begin position="98"/>
        <end position="112"/>
    </location>
</feature>